<keyword evidence="1" id="KW-0472">Membrane</keyword>
<evidence type="ECO:0000313" key="6">
    <source>
        <dbReference type="Proteomes" id="UP000286681"/>
    </source>
</evidence>
<dbReference type="Proteomes" id="UP000286681">
    <property type="component" value="Unassembled WGS sequence"/>
</dbReference>
<keyword evidence="1" id="KW-1133">Transmembrane helix</keyword>
<dbReference type="AlphaFoldDB" id="A0A1L6JEY4"/>
<evidence type="ECO:0000313" key="4">
    <source>
        <dbReference type="EMBL" id="RSY77714.1"/>
    </source>
</evidence>
<name>A0A1L6JEY4_9SPHN</name>
<reference evidence="6 7" key="3">
    <citation type="submission" date="2018-07" db="EMBL/GenBank/DDBJ databases">
        <title>Genomic and Epidemiologic Investigation of an Indolent Hospital Outbreak.</title>
        <authorList>
            <person name="Johnson R.C."/>
            <person name="Deming C."/>
            <person name="Conlan S."/>
            <person name="Zellmer C.J."/>
            <person name="Michelin A.V."/>
            <person name="Lee-Lin S."/>
            <person name="Thomas P.J."/>
            <person name="Park M."/>
            <person name="Weingarten R.A."/>
            <person name="Less J."/>
            <person name="Dekker J.P."/>
            <person name="Frank K.M."/>
            <person name="Musser K.A."/>
            <person name="Mcquiston J.R."/>
            <person name="Henderson D.K."/>
            <person name="Lau A.F."/>
            <person name="Palmore T.N."/>
            <person name="Segre J.A."/>
        </authorList>
    </citation>
    <scope>NUCLEOTIDE SEQUENCE [LARGE SCALE GENOMIC DNA]</scope>
    <source>
        <strain evidence="4 7">SK-CDC1_0717</strain>
        <strain evidence="3 6">SK-NIH.Env10_0317</strain>
    </source>
</reference>
<protein>
    <submittedName>
        <fullName evidence="2">Uncharacterized protein</fullName>
    </submittedName>
</protein>
<keyword evidence="5" id="KW-1185">Reference proteome</keyword>
<reference evidence="2" key="1">
    <citation type="submission" date="2016-12" db="EMBL/GenBank/DDBJ databases">
        <title>Whole genome sequencing of Sphingomonas koreensis.</title>
        <authorList>
            <person name="Conlan S."/>
            <person name="Thomas P.J."/>
            <person name="Mullikin J."/>
            <person name="Palmore T.N."/>
            <person name="Frank K.M."/>
            <person name="Segre J.A."/>
        </authorList>
    </citation>
    <scope>NUCLEOTIDE SEQUENCE</scope>
    <source>
        <strain evidence="2">ABOJV</strain>
    </source>
</reference>
<sequence>MPFTSPFGWVLLAAALAAGWLLGSVTSPDGRRWRKRYREREVIIAKYRREMEKALVKARDRVRKLERERDPAGAPPDD</sequence>
<keyword evidence="1" id="KW-0812">Transmembrane</keyword>
<evidence type="ECO:0000313" key="3">
    <source>
        <dbReference type="EMBL" id="RSV06965.1"/>
    </source>
</evidence>
<dbReference type="Proteomes" id="UP000287746">
    <property type="component" value="Unassembled WGS sequence"/>
</dbReference>
<dbReference type="EMBL" id="QQWO01000002">
    <property type="protein sequence ID" value="RSV06965.1"/>
    <property type="molecule type" value="Genomic_DNA"/>
</dbReference>
<dbReference type="KEGG" id="skr:BRX40_20285"/>
<gene>
    <name evidence="2" type="ORF">BRX40_20285</name>
    <name evidence="3" type="ORF">CA257_02870</name>
    <name evidence="4" type="ORF">DAH66_20135</name>
</gene>
<reference evidence="5" key="2">
    <citation type="submission" date="2016-12" db="EMBL/GenBank/DDBJ databases">
        <title>Whole genome sequencing of Sphingomonas sp. ABOJV.</title>
        <authorList>
            <person name="Conlan S."/>
            <person name="Thomas P.J."/>
            <person name="Mullikin J."/>
            <person name="Palmore T.N."/>
            <person name="Frank K.M."/>
            <person name="Segre J.A."/>
        </authorList>
    </citation>
    <scope>NUCLEOTIDE SEQUENCE [LARGE SCALE GENOMIC DNA]</scope>
    <source>
        <strain evidence="5">ABOJV</strain>
    </source>
</reference>
<evidence type="ECO:0000313" key="5">
    <source>
        <dbReference type="Proteomes" id="UP000185161"/>
    </source>
</evidence>
<dbReference type="STRING" id="93064.BRX40_20285"/>
<dbReference type="Proteomes" id="UP000185161">
    <property type="component" value="Chromosome"/>
</dbReference>
<evidence type="ECO:0000313" key="2">
    <source>
        <dbReference type="EMBL" id="APR54448.1"/>
    </source>
</evidence>
<organism evidence="2 5">
    <name type="scientific">Sphingomonas koreensis</name>
    <dbReference type="NCBI Taxonomy" id="93064"/>
    <lineage>
        <taxon>Bacteria</taxon>
        <taxon>Pseudomonadati</taxon>
        <taxon>Pseudomonadota</taxon>
        <taxon>Alphaproteobacteria</taxon>
        <taxon>Sphingomonadales</taxon>
        <taxon>Sphingomonadaceae</taxon>
        <taxon>Sphingomonas</taxon>
    </lineage>
</organism>
<dbReference type="EMBL" id="CP018820">
    <property type="protein sequence ID" value="APR54448.1"/>
    <property type="molecule type" value="Genomic_DNA"/>
</dbReference>
<feature type="transmembrane region" description="Helical" evidence="1">
    <location>
        <begin position="6"/>
        <end position="26"/>
    </location>
</feature>
<proteinExistence type="predicted"/>
<dbReference type="OrthoDB" id="7471037at2"/>
<dbReference type="RefSeq" id="WP_066573689.1">
    <property type="nucleotide sequence ID" value="NZ_CP018820.1"/>
</dbReference>
<evidence type="ECO:0000256" key="1">
    <source>
        <dbReference type="SAM" id="Phobius"/>
    </source>
</evidence>
<dbReference type="EMBL" id="QQYZ01000029">
    <property type="protein sequence ID" value="RSY77714.1"/>
    <property type="molecule type" value="Genomic_DNA"/>
</dbReference>
<accession>A0A1L6JEY4</accession>
<dbReference type="GeneID" id="44134906"/>
<evidence type="ECO:0000313" key="7">
    <source>
        <dbReference type="Proteomes" id="UP000287746"/>
    </source>
</evidence>